<protein>
    <submittedName>
        <fullName evidence="4">Uncharacterized protein</fullName>
    </submittedName>
</protein>
<sequence>MALRNSRAPLCFYWLTLLLLFSLLLYKLWEAAFASKSPHLRTQSDVRISGVEENDEKRDLETRMRIGRPPPKTEAPQGSGGSEFAMAYVVVVSLPVILFILIVAITCYLLGKAKGRRDTHVYQPYGPPAPPPAPPAQIPQEPQNKSPQV</sequence>
<feature type="chain" id="PRO_5043944569" evidence="3">
    <location>
        <begin position="35"/>
        <end position="149"/>
    </location>
</feature>
<keyword evidence="2" id="KW-1133">Transmembrane helix</keyword>
<organism evidence="4 5">
    <name type="scientific">Aristolochia fimbriata</name>
    <name type="common">White veined hardy Dutchman's pipe vine</name>
    <dbReference type="NCBI Taxonomy" id="158543"/>
    <lineage>
        <taxon>Eukaryota</taxon>
        <taxon>Viridiplantae</taxon>
        <taxon>Streptophyta</taxon>
        <taxon>Embryophyta</taxon>
        <taxon>Tracheophyta</taxon>
        <taxon>Spermatophyta</taxon>
        <taxon>Magnoliopsida</taxon>
        <taxon>Magnoliidae</taxon>
        <taxon>Piperales</taxon>
        <taxon>Aristolochiaceae</taxon>
        <taxon>Aristolochia</taxon>
    </lineage>
</organism>
<evidence type="ECO:0000256" key="2">
    <source>
        <dbReference type="SAM" id="Phobius"/>
    </source>
</evidence>
<reference evidence="4 5" key="1">
    <citation type="submission" date="2021-07" db="EMBL/GenBank/DDBJ databases">
        <title>The Aristolochia fimbriata genome: insights into angiosperm evolution, floral development and chemical biosynthesis.</title>
        <authorList>
            <person name="Jiao Y."/>
        </authorList>
    </citation>
    <scope>NUCLEOTIDE SEQUENCE [LARGE SCALE GENOMIC DNA]</scope>
    <source>
        <strain evidence="4">IBCAS-2021</strain>
        <tissue evidence="4">Leaf</tissue>
    </source>
</reference>
<keyword evidence="2" id="KW-0812">Transmembrane</keyword>
<dbReference type="EMBL" id="JAINDJ010000005">
    <property type="protein sequence ID" value="KAG9445635.1"/>
    <property type="molecule type" value="Genomic_DNA"/>
</dbReference>
<feature type="compositionally biased region" description="Pro residues" evidence="1">
    <location>
        <begin position="125"/>
        <end position="137"/>
    </location>
</feature>
<evidence type="ECO:0000256" key="3">
    <source>
        <dbReference type="SAM" id="SignalP"/>
    </source>
</evidence>
<dbReference type="AlphaFoldDB" id="A0AAV7E9V4"/>
<keyword evidence="5" id="KW-1185">Reference proteome</keyword>
<feature type="transmembrane region" description="Helical" evidence="2">
    <location>
        <begin position="85"/>
        <end position="110"/>
    </location>
</feature>
<feature type="signal peptide" evidence="3">
    <location>
        <begin position="1"/>
        <end position="34"/>
    </location>
</feature>
<evidence type="ECO:0000256" key="1">
    <source>
        <dbReference type="SAM" id="MobiDB-lite"/>
    </source>
</evidence>
<keyword evidence="3" id="KW-0732">Signal</keyword>
<feature type="region of interest" description="Disordered" evidence="1">
    <location>
        <begin position="51"/>
        <end position="80"/>
    </location>
</feature>
<dbReference type="Proteomes" id="UP000825729">
    <property type="component" value="Unassembled WGS sequence"/>
</dbReference>
<name>A0AAV7E9V4_ARIFI</name>
<evidence type="ECO:0000313" key="5">
    <source>
        <dbReference type="Proteomes" id="UP000825729"/>
    </source>
</evidence>
<keyword evidence="2" id="KW-0472">Membrane</keyword>
<comment type="caution">
    <text evidence="4">The sequence shown here is derived from an EMBL/GenBank/DDBJ whole genome shotgun (WGS) entry which is preliminary data.</text>
</comment>
<feature type="region of interest" description="Disordered" evidence="1">
    <location>
        <begin position="121"/>
        <end position="149"/>
    </location>
</feature>
<gene>
    <name evidence="4" type="ORF">H6P81_011763</name>
</gene>
<accession>A0AAV7E9V4</accession>
<feature type="compositionally biased region" description="Basic and acidic residues" evidence="1">
    <location>
        <begin position="55"/>
        <end position="64"/>
    </location>
</feature>
<evidence type="ECO:0000313" key="4">
    <source>
        <dbReference type="EMBL" id="KAG9445635.1"/>
    </source>
</evidence>
<proteinExistence type="predicted"/>